<dbReference type="GO" id="GO:1900150">
    <property type="term" value="P:regulation of defense response to fungus"/>
    <property type="evidence" value="ECO:0007669"/>
    <property type="project" value="InterPro"/>
</dbReference>
<reference evidence="1" key="1">
    <citation type="journal article" date="2013" name="Nat. Commun.">
        <title>Whole-genome sequencing of Oryza brachyantha reveals mechanisms underlying Oryza genome evolution.</title>
        <authorList>
            <person name="Chen J."/>
            <person name="Huang Q."/>
            <person name="Gao D."/>
            <person name="Wang J."/>
            <person name="Lang Y."/>
            <person name="Liu T."/>
            <person name="Li B."/>
            <person name="Bai Z."/>
            <person name="Luis Goicoechea J."/>
            <person name="Liang C."/>
            <person name="Chen C."/>
            <person name="Zhang W."/>
            <person name="Sun S."/>
            <person name="Liao Y."/>
            <person name="Zhang X."/>
            <person name="Yang L."/>
            <person name="Song C."/>
            <person name="Wang M."/>
            <person name="Shi J."/>
            <person name="Liu G."/>
            <person name="Liu J."/>
            <person name="Zhou H."/>
            <person name="Zhou W."/>
            <person name="Yu Q."/>
            <person name="An N."/>
            <person name="Chen Y."/>
            <person name="Cai Q."/>
            <person name="Wang B."/>
            <person name="Liu B."/>
            <person name="Min J."/>
            <person name="Huang Y."/>
            <person name="Wu H."/>
            <person name="Li Z."/>
            <person name="Zhang Y."/>
            <person name="Yin Y."/>
            <person name="Song W."/>
            <person name="Jiang J."/>
            <person name="Jackson S.A."/>
            <person name="Wing R.A."/>
            <person name="Wang J."/>
            <person name="Chen M."/>
        </authorList>
    </citation>
    <scope>NUCLEOTIDE SEQUENCE [LARGE SCALE GENOMIC DNA]</scope>
    <source>
        <strain evidence="1">cv. IRGC 101232</strain>
    </source>
</reference>
<dbReference type="PANTHER" id="PTHR47488:SF20">
    <property type="entry name" value="OS10G0207700 PROTEIN"/>
    <property type="match status" value="1"/>
</dbReference>
<dbReference type="STRING" id="4533.J3N1N1"/>
<dbReference type="EnsemblPlants" id="OB10G14290.1">
    <property type="protein sequence ID" value="OB10G14290.1"/>
    <property type="gene ID" value="OB10G14290"/>
</dbReference>
<dbReference type="OMA" id="CVIRDIQ"/>
<evidence type="ECO:0008006" key="3">
    <source>
        <dbReference type="Google" id="ProtNLM"/>
    </source>
</evidence>
<accession>J3N1N1</accession>
<dbReference type="AlphaFoldDB" id="J3N1N1"/>
<protein>
    <recommendedName>
        <fullName evidence="3">HMA domain-containing protein</fullName>
    </recommendedName>
</protein>
<dbReference type="InterPro" id="IPR044169">
    <property type="entry name" value="PI21"/>
</dbReference>
<dbReference type="eggNOG" id="ENOG502R77X">
    <property type="taxonomic scope" value="Eukaryota"/>
</dbReference>
<dbReference type="Proteomes" id="UP000006038">
    <property type="component" value="Chromosome 10"/>
</dbReference>
<proteinExistence type="predicted"/>
<organism evidence="1">
    <name type="scientific">Oryza brachyantha</name>
    <name type="common">malo sina</name>
    <dbReference type="NCBI Taxonomy" id="4533"/>
    <lineage>
        <taxon>Eukaryota</taxon>
        <taxon>Viridiplantae</taxon>
        <taxon>Streptophyta</taxon>
        <taxon>Embryophyta</taxon>
        <taxon>Tracheophyta</taxon>
        <taxon>Spermatophyta</taxon>
        <taxon>Magnoliopsida</taxon>
        <taxon>Liliopsida</taxon>
        <taxon>Poales</taxon>
        <taxon>Poaceae</taxon>
        <taxon>BOP clade</taxon>
        <taxon>Oryzoideae</taxon>
        <taxon>Oryzeae</taxon>
        <taxon>Oryzinae</taxon>
        <taxon>Oryza</taxon>
    </lineage>
</organism>
<sequence length="168" mass="17985">ALTFWTQVSSLVITVDLSCCRSFKKIRKTLCKLQESEDIRAIVYDDKAGTVTVSGGFDPLVLPCKLHRRAGSVIKDIHLKEERKKQEAPPPPPPPPPPAPASAARAFFCSACGTPTALGSVCLCHAHCHGCGWRCCSPAPLCYGAPNTGGRSCIQCAYDEPSPICSIM</sequence>
<evidence type="ECO:0000313" key="1">
    <source>
        <dbReference type="EnsemblPlants" id="OB10G14290.1"/>
    </source>
</evidence>
<reference evidence="1" key="2">
    <citation type="submission" date="2013-04" db="UniProtKB">
        <authorList>
            <consortium name="EnsemblPlants"/>
        </authorList>
    </citation>
    <scope>IDENTIFICATION</scope>
</reference>
<dbReference type="HOGENOM" id="CLU_136453_0_0_1"/>
<dbReference type="PANTHER" id="PTHR47488">
    <property type="entry name" value="HEAVY METAL TRANSPORT/DETOXIFICATION SUPERFAMILY PROTEIN"/>
    <property type="match status" value="1"/>
</dbReference>
<evidence type="ECO:0000313" key="2">
    <source>
        <dbReference type="Proteomes" id="UP000006038"/>
    </source>
</evidence>
<keyword evidence="2" id="KW-1185">Reference proteome</keyword>
<dbReference type="Gramene" id="OB10G14290.1">
    <property type="protein sequence ID" value="OB10G14290.1"/>
    <property type="gene ID" value="OB10G14290"/>
</dbReference>
<name>J3N1N1_ORYBR</name>